<dbReference type="GO" id="GO:0016740">
    <property type="term" value="F:transferase activity"/>
    <property type="evidence" value="ECO:0007669"/>
    <property type="project" value="UniProtKB-KW"/>
</dbReference>
<dbReference type="RefSeq" id="WP_127761442.1">
    <property type="nucleotide sequence ID" value="NZ_CP026095.1"/>
</dbReference>
<dbReference type="EMBL" id="CP026095">
    <property type="protein sequence ID" value="AZV44478.1"/>
    <property type="molecule type" value="Genomic_DNA"/>
</dbReference>
<dbReference type="Gene3D" id="3.90.550.10">
    <property type="entry name" value="Spore Coat Polysaccharide Biosynthesis Protein SpsA, Chain A"/>
    <property type="match status" value="1"/>
</dbReference>
<dbReference type="Proteomes" id="UP000283095">
    <property type="component" value="Chromosome"/>
</dbReference>
<gene>
    <name evidence="3" type="ORF">BAOM_3869</name>
</gene>
<evidence type="ECO:0000313" key="3">
    <source>
        <dbReference type="EMBL" id="AZV44478.1"/>
    </source>
</evidence>
<dbReference type="InterPro" id="IPR027791">
    <property type="entry name" value="Galactosyl_T_C"/>
</dbReference>
<dbReference type="SUPFAM" id="SSF53448">
    <property type="entry name" value="Nucleotide-diphospho-sugar transferases"/>
    <property type="match status" value="1"/>
</dbReference>
<accession>A0A3Q9RPM5</accession>
<reference evidence="3 4" key="1">
    <citation type="submission" date="2018-01" db="EMBL/GenBank/DDBJ databases">
        <title>Bacillus asahii Genome sequencing and assembly.</title>
        <authorList>
            <person name="Jiang H."/>
            <person name="Feng Y."/>
            <person name="Zhao F."/>
            <person name="Lin X."/>
        </authorList>
    </citation>
    <scope>NUCLEOTIDE SEQUENCE [LARGE SCALE GENOMIC DNA]</scope>
    <source>
        <strain evidence="3 4">OM18</strain>
    </source>
</reference>
<protein>
    <recommendedName>
        <fullName evidence="2">Galactosyltransferase C-terminal domain-containing protein</fullName>
    </recommendedName>
</protein>
<sequence>MLEKVSIIIPFQTDNGPRAEAFKWIKQYYNRVMPEAELCLGIIDKDEINKSKAVNLAAKKATREIFVIADADIIFDPKLIVKAIEVLNEAAWVVPFTGIYDIERSGTERLLKTTPKWPIDVKSEECTKANWIYKGFAGKLIVIPRVNFEAVGGFDERFSGWGGEDDAFSLSVQTLCGKLVNSKGDIYHLWHPTSNYETNPNGEANRALLNRYKRASGNKKEIIKLISERKNDIEKIQLNNIKILNSNENAYMRSPKSKICFAILVHENRELVKKLIDNVRYYCPNSAIVLYNGGHDWTLCEGLGVPVCPSSRKLKYGYTAIYFLETMEWLEELGINYEYFINIDSDAWFIKKGYEEFIQTEMKDSDYMGVKLRIPSEDWFIGKELKKDINRWRKLFNVKPLYGVFNVGQVISRSIVKALLEPERKEKLRKALLKTTSWGVDEIVFVNMAKELGFRQKNYPNPLDSKMVRYRPYFTLDEIIYYYLSDNSGYLCHPIIRDENNPARKLIQHIERGHNSEIYKNRKYPWYERNPNNYSIYLPIKDESDDLNLIVYSGSSLTHYWQHTDGKWYKTQTFARGVTGIPIFFETHSGVLGVVCKLKNGGVGFWQRDQNTQGNHWYGSVFQLESVELARGRGTAMHKATLGMEPLFFSLRM</sequence>
<organism evidence="3 4">
    <name type="scientific">Peribacillus asahii</name>
    <dbReference type="NCBI Taxonomy" id="228899"/>
    <lineage>
        <taxon>Bacteria</taxon>
        <taxon>Bacillati</taxon>
        <taxon>Bacillota</taxon>
        <taxon>Bacilli</taxon>
        <taxon>Bacillales</taxon>
        <taxon>Bacillaceae</taxon>
        <taxon>Peribacillus</taxon>
    </lineage>
</organism>
<keyword evidence="1" id="KW-0808">Transferase</keyword>
<dbReference type="Pfam" id="PF02709">
    <property type="entry name" value="Glyco_transf_7C"/>
    <property type="match status" value="1"/>
</dbReference>
<proteinExistence type="predicted"/>
<feature type="domain" description="Galactosyltransferase C-terminal" evidence="2">
    <location>
        <begin position="132"/>
        <end position="180"/>
    </location>
</feature>
<dbReference type="AlphaFoldDB" id="A0A3Q9RPM5"/>
<dbReference type="OrthoDB" id="9801954at2"/>
<dbReference type="InterPro" id="IPR029044">
    <property type="entry name" value="Nucleotide-diphossugar_trans"/>
</dbReference>
<dbReference type="KEGG" id="pasa:BAOM_3869"/>
<evidence type="ECO:0000313" key="4">
    <source>
        <dbReference type="Proteomes" id="UP000283095"/>
    </source>
</evidence>
<evidence type="ECO:0000256" key="1">
    <source>
        <dbReference type="ARBA" id="ARBA00022679"/>
    </source>
</evidence>
<evidence type="ECO:0000259" key="2">
    <source>
        <dbReference type="Pfam" id="PF02709"/>
    </source>
</evidence>
<name>A0A3Q9RPM5_9BACI</name>